<dbReference type="GO" id="GO:0005886">
    <property type="term" value="C:plasma membrane"/>
    <property type="evidence" value="ECO:0007669"/>
    <property type="project" value="UniProtKB-SubCell"/>
</dbReference>
<gene>
    <name evidence="9" type="ORF">CLORY_09370</name>
</gene>
<evidence type="ECO:0000313" key="9">
    <source>
        <dbReference type="EMBL" id="OPJ63753.1"/>
    </source>
</evidence>
<feature type="transmembrane region" description="Helical" evidence="8">
    <location>
        <begin position="33"/>
        <end position="57"/>
    </location>
</feature>
<dbReference type="NCBIfam" id="TIGR03426">
    <property type="entry name" value="shape_MreD"/>
    <property type="match status" value="1"/>
</dbReference>
<dbReference type="InterPro" id="IPR007227">
    <property type="entry name" value="Cell_shape_determining_MreD"/>
</dbReference>
<dbReference type="GO" id="GO:0008360">
    <property type="term" value="P:regulation of cell shape"/>
    <property type="evidence" value="ECO:0007669"/>
    <property type="project" value="UniProtKB-KW"/>
</dbReference>
<keyword evidence="4 8" id="KW-0812">Transmembrane</keyword>
<accession>A0A1V4IV23</accession>
<evidence type="ECO:0000256" key="5">
    <source>
        <dbReference type="ARBA" id="ARBA00022960"/>
    </source>
</evidence>
<organism evidence="9 10">
    <name type="scientific">Clostridium oryzae</name>
    <dbReference type="NCBI Taxonomy" id="1450648"/>
    <lineage>
        <taxon>Bacteria</taxon>
        <taxon>Bacillati</taxon>
        <taxon>Bacillota</taxon>
        <taxon>Clostridia</taxon>
        <taxon>Eubacteriales</taxon>
        <taxon>Clostridiaceae</taxon>
        <taxon>Clostridium</taxon>
    </lineage>
</organism>
<feature type="transmembrane region" description="Helical" evidence="8">
    <location>
        <begin position="63"/>
        <end position="87"/>
    </location>
</feature>
<keyword evidence="10" id="KW-1185">Reference proteome</keyword>
<sequence length="165" mass="18976">MKRVIIFVICVLLWFADNTLMPFFAIKGSYPNLLLIFLIFFSLNESMIEGIVLAIFVGLLQDFYFSSIIGINPLLNIFVSLAAYAIGQNIFKERRIIPVFLTLGLSVVKGVLVFCILFVIGISSKFDAIFYKAIYNAVIGIFTYKFVYKLMQSKTMMKRWKFKED</sequence>
<dbReference type="EMBL" id="MZGV01000007">
    <property type="protein sequence ID" value="OPJ63753.1"/>
    <property type="molecule type" value="Genomic_DNA"/>
</dbReference>
<feature type="transmembrane region" description="Helical" evidence="8">
    <location>
        <begin position="6"/>
        <end position="26"/>
    </location>
</feature>
<evidence type="ECO:0000256" key="7">
    <source>
        <dbReference type="ARBA" id="ARBA00023136"/>
    </source>
</evidence>
<dbReference type="Proteomes" id="UP000190080">
    <property type="component" value="Unassembled WGS sequence"/>
</dbReference>
<keyword evidence="7 8" id="KW-0472">Membrane</keyword>
<evidence type="ECO:0000256" key="4">
    <source>
        <dbReference type="ARBA" id="ARBA00022692"/>
    </source>
</evidence>
<keyword evidence="3" id="KW-1003">Cell membrane</keyword>
<dbReference type="STRING" id="1450648.CLORY_09370"/>
<proteinExistence type="inferred from homology"/>
<evidence type="ECO:0000256" key="8">
    <source>
        <dbReference type="SAM" id="Phobius"/>
    </source>
</evidence>
<dbReference type="Pfam" id="PF04093">
    <property type="entry name" value="MreD"/>
    <property type="match status" value="1"/>
</dbReference>
<evidence type="ECO:0000256" key="1">
    <source>
        <dbReference type="ARBA" id="ARBA00004651"/>
    </source>
</evidence>
<dbReference type="OrthoDB" id="9796616at2"/>
<feature type="transmembrane region" description="Helical" evidence="8">
    <location>
        <begin position="99"/>
        <end position="122"/>
    </location>
</feature>
<comment type="subcellular location">
    <subcellularLocation>
        <location evidence="1">Cell membrane</location>
        <topology evidence="1">Multi-pass membrane protein</topology>
    </subcellularLocation>
</comment>
<keyword evidence="6 8" id="KW-1133">Transmembrane helix</keyword>
<keyword evidence="5" id="KW-0133">Cell shape</keyword>
<comment type="similarity">
    <text evidence="2">Belongs to the MreD family.</text>
</comment>
<dbReference type="InterPro" id="IPR017225">
    <property type="entry name" value="Cell_shape_determin_MreD_prd"/>
</dbReference>
<protein>
    <submittedName>
        <fullName evidence="9">Rod shape-determining protein MreD</fullName>
    </submittedName>
</protein>
<evidence type="ECO:0000313" key="10">
    <source>
        <dbReference type="Proteomes" id="UP000190080"/>
    </source>
</evidence>
<comment type="caution">
    <text evidence="9">The sequence shown here is derived from an EMBL/GenBank/DDBJ whole genome shotgun (WGS) entry which is preliminary data.</text>
</comment>
<reference evidence="9 10" key="1">
    <citation type="submission" date="2017-03" db="EMBL/GenBank/DDBJ databases">
        <title>Genome sequence of Clostridium oryzae DSM 28571.</title>
        <authorList>
            <person name="Poehlein A."/>
            <person name="Daniel R."/>
        </authorList>
    </citation>
    <scope>NUCLEOTIDE SEQUENCE [LARGE SCALE GENOMIC DNA]</scope>
    <source>
        <strain evidence="9 10">DSM 28571</strain>
    </source>
</reference>
<evidence type="ECO:0000256" key="6">
    <source>
        <dbReference type="ARBA" id="ARBA00022989"/>
    </source>
</evidence>
<evidence type="ECO:0000256" key="3">
    <source>
        <dbReference type="ARBA" id="ARBA00022475"/>
    </source>
</evidence>
<dbReference type="PIRSF" id="PIRSF037497">
    <property type="entry name" value="MreD_Clostridium/Treponema_prd"/>
    <property type="match status" value="1"/>
</dbReference>
<name>A0A1V4IV23_9CLOT</name>
<evidence type="ECO:0000256" key="2">
    <source>
        <dbReference type="ARBA" id="ARBA00007776"/>
    </source>
</evidence>
<feature type="transmembrane region" description="Helical" evidence="8">
    <location>
        <begin position="128"/>
        <end position="148"/>
    </location>
</feature>
<dbReference type="RefSeq" id="WP_079422369.1">
    <property type="nucleotide sequence ID" value="NZ_MZGV01000007.1"/>
</dbReference>
<dbReference type="AlphaFoldDB" id="A0A1V4IV23"/>